<dbReference type="Proteomes" id="UP001498421">
    <property type="component" value="Unassembled WGS sequence"/>
</dbReference>
<reference evidence="2 3" key="1">
    <citation type="journal article" date="2025" name="Microbiol. Resour. Announc.">
        <title>Draft genome sequences for Neonectria magnoliae and Neonectria punicea, canker pathogens of Liriodendron tulipifera and Acer saccharum in West Virginia.</title>
        <authorList>
            <person name="Petronek H.M."/>
            <person name="Kasson M.T."/>
            <person name="Metheny A.M."/>
            <person name="Stauder C.M."/>
            <person name="Lovett B."/>
            <person name="Lynch S.C."/>
            <person name="Garnas J.R."/>
            <person name="Kasson L.R."/>
            <person name="Stajich J.E."/>
        </authorList>
    </citation>
    <scope>NUCLEOTIDE SEQUENCE [LARGE SCALE GENOMIC DNA]</scope>
    <source>
        <strain evidence="2 3">NRRL 64651</strain>
    </source>
</reference>
<gene>
    <name evidence="2" type="ORF">QQZ08_007023</name>
</gene>
<name>A0ABR1HYQ9_9HYPO</name>
<comment type="caution">
    <text evidence="2">The sequence shown here is derived from an EMBL/GenBank/DDBJ whole genome shotgun (WGS) entry which is preliminary data.</text>
</comment>
<protein>
    <submittedName>
        <fullName evidence="2">Uncharacterized protein</fullName>
    </submittedName>
</protein>
<feature type="region of interest" description="Disordered" evidence="1">
    <location>
        <begin position="45"/>
        <end position="65"/>
    </location>
</feature>
<proteinExistence type="predicted"/>
<keyword evidence="3" id="KW-1185">Reference proteome</keyword>
<evidence type="ECO:0000313" key="3">
    <source>
        <dbReference type="Proteomes" id="UP001498421"/>
    </source>
</evidence>
<dbReference type="EMBL" id="JAZAVK010000066">
    <property type="protein sequence ID" value="KAK7426428.1"/>
    <property type="molecule type" value="Genomic_DNA"/>
</dbReference>
<organism evidence="2 3">
    <name type="scientific">Neonectria magnoliae</name>
    <dbReference type="NCBI Taxonomy" id="2732573"/>
    <lineage>
        <taxon>Eukaryota</taxon>
        <taxon>Fungi</taxon>
        <taxon>Dikarya</taxon>
        <taxon>Ascomycota</taxon>
        <taxon>Pezizomycotina</taxon>
        <taxon>Sordariomycetes</taxon>
        <taxon>Hypocreomycetidae</taxon>
        <taxon>Hypocreales</taxon>
        <taxon>Nectriaceae</taxon>
        <taxon>Neonectria</taxon>
    </lineage>
</organism>
<evidence type="ECO:0000313" key="2">
    <source>
        <dbReference type="EMBL" id="KAK7426428.1"/>
    </source>
</evidence>
<sequence length="335" mass="36929">MDDSELWMPGEEVEDDQQVPTMGDATFFKLDLGYQGEPGDYRVRNKPGQKQREAVSGFGSGSRKKPAFSVSCTAKAIIHGTLDQISNTPATLLVYDFYFFSYRSTRIKDALISFEFQPKKDGTGVGPTVKKVAPFGKHVMMQTTETKTRNVTTGGGITGGTVVSASATANAETSVEKSTTHAAEIIGNNPFDDWGNHFLAQWFLKENESQKSGIVSILRTCILLTRPDDEEFYCVPSIEVTPDFRTWLGTLVSSRAPDDPIVFDPEYEVYNVLEGRPQIDRLNLGRENLDDVWDSTFHQTFGEAVKVSRTLAASEDTGTALEKLKTVAEVKSAVP</sequence>
<accession>A0ABR1HYQ9</accession>
<evidence type="ECO:0000256" key="1">
    <source>
        <dbReference type="SAM" id="MobiDB-lite"/>
    </source>
</evidence>